<dbReference type="Proteomes" id="UP000677218">
    <property type="component" value="Unassembled WGS sequence"/>
</dbReference>
<organism evidence="6 7">
    <name type="scientific">Lactobacillus corticis</name>
    <dbReference type="NCBI Taxonomy" id="2201249"/>
    <lineage>
        <taxon>Bacteria</taxon>
        <taxon>Bacillati</taxon>
        <taxon>Bacillota</taxon>
        <taxon>Bacilli</taxon>
        <taxon>Lactobacillales</taxon>
        <taxon>Lactobacillaceae</taxon>
        <taxon>Lactobacillus</taxon>
    </lineage>
</organism>
<dbReference type="Pfam" id="PF00126">
    <property type="entry name" value="HTH_1"/>
    <property type="match status" value="1"/>
</dbReference>
<sequence length="307" mass="34760">MHDPDTILHYFDVLLKHSSFTKAARELYISQPYLTQTIKRLEKSLGSQLLERSQVPFTLTPAGRIYYQYLERQSLAHQQLERLLAPYTNPERRVLRITVLESLGSYLLPALLPPFLKAHPECDVEILEALPRKSESMLLNNEADCYLGQTPETVASGIQTFTNGGERYYIVIPQNSPYFQPGRFILPENTYDPAVLLQEKLVLSKNGSAIRHQINGLLQKYRIKPHVILESQSVITAAELATKGLGLTISSASILRRVRETPINLLPLAEELLTIKFFIAVAQKHCDPLLKSLIETFQGLQLQAEIN</sequence>
<evidence type="ECO:0000313" key="6">
    <source>
        <dbReference type="EMBL" id="GFZ26642.1"/>
    </source>
</evidence>
<feature type="domain" description="HTH lysR-type" evidence="5">
    <location>
        <begin position="8"/>
        <end position="60"/>
    </location>
</feature>
<keyword evidence="4" id="KW-0804">Transcription</keyword>
<evidence type="ECO:0000256" key="4">
    <source>
        <dbReference type="ARBA" id="ARBA00023163"/>
    </source>
</evidence>
<comment type="caution">
    <text evidence="6">The sequence shown here is derived from an EMBL/GenBank/DDBJ whole genome shotgun (WGS) entry which is preliminary data.</text>
</comment>
<evidence type="ECO:0000256" key="3">
    <source>
        <dbReference type="ARBA" id="ARBA00023125"/>
    </source>
</evidence>
<dbReference type="Gene3D" id="3.40.190.290">
    <property type="match status" value="1"/>
</dbReference>
<dbReference type="EMBL" id="BMAY01000003">
    <property type="protein sequence ID" value="GFZ26642.1"/>
    <property type="molecule type" value="Genomic_DNA"/>
</dbReference>
<name>A0A916VHH3_9LACO</name>
<dbReference type="RefSeq" id="WP_212780341.1">
    <property type="nucleotide sequence ID" value="NZ_BMAY01000003.1"/>
</dbReference>
<comment type="similarity">
    <text evidence="1">Belongs to the LysR transcriptional regulatory family.</text>
</comment>
<reference evidence="6" key="1">
    <citation type="submission" date="2020-08" db="EMBL/GenBank/DDBJ databases">
        <title>Taxonomic study for Lactobacillus species isolated from hardwood bark.</title>
        <authorList>
            <person name="Tohno M."/>
            <person name="Tanizawa Y."/>
        </authorList>
    </citation>
    <scope>NUCLEOTIDE SEQUENCE</scope>
    <source>
        <strain evidence="6">B40</strain>
    </source>
</reference>
<dbReference type="PROSITE" id="PS50931">
    <property type="entry name" value="HTH_LYSR"/>
    <property type="match status" value="1"/>
</dbReference>
<dbReference type="Gene3D" id="1.10.10.10">
    <property type="entry name" value="Winged helix-like DNA-binding domain superfamily/Winged helix DNA-binding domain"/>
    <property type="match status" value="1"/>
</dbReference>
<protein>
    <submittedName>
        <fullName evidence="6">LysR family transcriptional regulator</fullName>
    </submittedName>
</protein>
<dbReference type="SUPFAM" id="SSF46785">
    <property type="entry name" value="Winged helix' DNA-binding domain"/>
    <property type="match status" value="1"/>
</dbReference>
<dbReference type="SUPFAM" id="SSF53850">
    <property type="entry name" value="Periplasmic binding protein-like II"/>
    <property type="match status" value="1"/>
</dbReference>
<dbReference type="InterPro" id="IPR000847">
    <property type="entry name" value="LysR_HTH_N"/>
</dbReference>
<dbReference type="Pfam" id="PF03466">
    <property type="entry name" value="LysR_substrate"/>
    <property type="match status" value="1"/>
</dbReference>
<evidence type="ECO:0000256" key="1">
    <source>
        <dbReference type="ARBA" id="ARBA00009437"/>
    </source>
</evidence>
<evidence type="ECO:0000256" key="2">
    <source>
        <dbReference type="ARBA" id="ARBA00023015"/>
    </source>
</evidence>
<dbReference type="GO" id="GO:0003700">
    <property type="term" value="F:DNA-binding transcription factor activity"/>
    <property type="evidence" value="ECO:0007669"/>
    <property type="project" value="InterPro"/>
</dbReference>
<dbReference type="AlphaFoldDB" id="A0A916VHH3"/>
<keyword evidence="7" id="KW-1185">Reference proteome</keyword>
<keyword evidence="3" id="KW-0238">DNA-binding</keyword>
<dbReference type="GO" id="GO:0003677">
    <property type="term" value="F:DNA binding"/>
    <property type="evidence" value="ECO:0007669"/>
    <property type="project" value="UniProtKB-KW"/>
</dbReference>
<evidence type="ECO:0000259" key="5">
    <source>
        <dbReference type="PROSITE" id="PS50931"/>
    </source>
</evidence>
<dbReference type="PANTHER" id="PTHR30126:SF96">
    <property type="entry name" value="TRANSCRIPTIONAL REGULATORY PROTEIN, LYSR FAMILY"/>
    <property type="match status" value="1"/>
</dbReference>
<dbReference type="InterPro" id="IPR036388">
    <property type="entry name" value="WH-like_DNA-bd_sf"/>
</dbReference>
<evidence type="ECO:0000313" key="7">
    <source>
        <dbReference type="Proteomes" id="UP000677218"/>
    </source>
</evidence>
<dbReference type="PRINTS" id="PR00039">
    <property type="entry name" value="HTHLYSR"/>
</dbReference>
<gene>
    <name evidence="6" type="primary">lysR_3</name>
    <name evidence="6" type="ORF">LCB40_05220</name>
</gene>
<accession>A0A916VHH3</accession>
<dbReference type="InterPro" id="IPR036390">
    <property type="entry name" value="WH_DNA-bd_sf"/>
</dbReference>
<dbReference type="CDD" id="cd05466">
    <property type="entry name" value="PBP2_LTTR_substrate"/>
    <property type="match status" value="1"/>
</dbReference>
<proteinExistence type="inferred from homology"/>
<dbReference type="PANTHER" id="PTHR30126">
    <property type="entry name" value="HTH-TYPE TRANSCRIPTIONAL REGULATOR"/>
    <property type="match status" value="1"/>
</dbReference>
<dbReference type="InterPro" id="IPR005119">
    <property type="entry name" value="LysR_subst-bd"/>
</dbReference>
<keyword evidence="2" id="KW-0805">Transcription regulation</keyword>